<evidence type="ECO:0000313" key="2">
    <source>
        <dbReference type="EMBL" id="CDW87865.1"/>
    </source>
</evidence>
<name>A0A078AZK0_STYLE</name>
<evidence type="ECO:0000256" key="1">
    <source>
        <dbReference type="SAM" id="MobiDB-lite"/>
    </source>
</evidence>
<evidence type="ECO:0000313" key="3">
    <source>
        <dbReference type="Proteomes" id="UP000039865"/>
    </source>
</evidence>
<dbReference type="EMBL" id="CCKQ01015999">
    <property type="protein sequence ID" value="CDW87865.1"/>
    <property type="molecule type" value="Genomic_DNA"/>
</dbReference>
<reference evidence="2 3" key="1">
    <citation type="submission" date="2014-06" db="EMBL/GenBank/DDBJ databases">
        <authorList>
            <person name="Swart Estienne"/>
        </authorList>
    </citation>
    <scope>NUCLEOTIDE SEQUENCE [LARGE SCALE GENOMIC DNA]</scope>
    <source>
        <strain evidence="2 3">130c</strain>
    </source>
</reference>
<sequence>MYQKVEDETSKKAIQMLLDETTTNRYISYKKQDTKSNVLDYCSCTNQPNPLFEEEKALHADNSIQIVQQDQPDLKMISSQQIPDPLLSSKQSQLNISPMSFQTQEILQAINSPNQILVKSKPKFEPNSVYSDARKQSNRGSQFRGVSRNGKKWQVMIMGKSKKQYIGAIEDESEAALIYDWHAICILGKNEFLVYEGPFNENIRGIPVSSKI</sequence>
<dbReference type="Proteomes" id="UP000039865">
    <property type="component" value="Unassembled WGS sequence"/>
</dbReference>
<feature type="region of interest" description="Disordered" evidence="1">
    <location>
        <begin position="128"/>
        <end position="147"/>
    </location>
</feature>
<dbReference type="GO" id="GO:0003700">
    <property type="term" value="F:DNA-binding transcription factor activity"/>
    <property type="evidence" value="ECO:0007669"/>
    <property type="project" value="InterPro"/>
</dbReference>
<accession>A0A078AZK0</accession>
<proteinExistence type="predicted"/>
<dbReference type="AlphaFoldDB" id="A0A078AZK0"/>
<dbReference type="SUPFAM" id="SSF54171">
    <property type="entry name" value="DNA-binding domain"/>
    <property type="match status" value="1"/>
</dbReference>
<gene>
    <name evidence="2" type="primary">Contig13141.g14011</name>
    <name evidence="2" type="ORF">STYLEM_16978</name>
</gene>
<protein>
    <submittedName>
        <fullName evidence="2">Ant-like protein</fullName>
    </submittedName>
</protein>
<dbReference type="Gene3D" id="3.30.730.10">
    <property type="entry name" value="AP2/ERF domain"/>
    <property type="match status" value="1"/>
</dbReference>
<dbReference type="InParanoid" id="A0A078AZK0"/>
<dbReference type="InterPro" id="IPR036955">
    <property type="entry name" value="AP2/ERF_dom_sf"/>
</dbReference>
<dbReference type="GO" id="GO:0003677">
    <property type="term" value="F:DNA binding"/>
    <property type="evidence" value="ECO:0007669"/>
    <property type="project" value="InterPro"/>
</dbReference>
<dbReference type="InterPro" id="IPR016177">
    <property type="entry name" value="DNA-bd_dom_sf"/>
</dbReference>
<organism evidence="2 3">
    <name type="scientific">Stylonychia lemnae</name>
    <name type="common">Ciliate</name>
    <dbReference type="NCBI Taxonomy" id="5949"/>
    <lineage>
        <taxon>Eukaryota</taxon>
        <taxon>Sar</taxon>
        <taxon>Alveolata</taxon>
        <taxon>Ciliophora</taxon>
        <taxon>Intramacronucleata</taxon>
        <taxon>Spirotrichea</taxon>
        <taxon>Stichotrichia</taxon>
        <taxon>Sporadotrichida</taxon>
        <taxon>Oxytrichidae</taxon>
        <taxon>Stylonychinae</taxon>
        <taxon>Stylonychia</taxon>
    </lineage>
</organism>
<keyword evidence="3" id="KW-1185">Reference proteome</keyword>